<reference evidence="9 10" key="1">
    <citation type="journal article" date="2018" name="Genome Biol. Evol.">
        <title>Multiple Roots of Fruiting Body Formation in Amoebozoa.</title>
        <authorList>
            <person name="Hillmann F."/>
            <person name="Forbes G."/>
            <person name="Novohradska S."/>
            <person name="Ferling I."/>
            <person name="Riege K."/>
            <person name="Groth M."/>
            <person name="Westermann M."/>
            <person name="Marz M."/>
            <person name="Spaller T."/>
            <person name="Winckler T."/>
            <person name="Schaap P."/>
            <person name="Glockner G."/>
        </authorList>
    </citation>
    <scope>NUCLEOTIDE SEQUENCE [LARGE SCALE GENOMIC DNA]</scope>
    <source>
        <strain evidence="9 10">Jena</strain>
    </source>
</reference>
<keyword evidence="4" id="KW-0479">Metal-binding</keyword>
<accession>A0A2P6MYQ1</accession>
<keyword evidence="2" id="KW-0575">Peroxidase</keyword>
<dbReference type="PROSITE" id="PS51405">
    <property type="entry name" value="HEME_HALOPEROXIDASE"/>
    <property type="match status" value="1"/>
</dbReference>
<proteinExistence type="inferred from homology"/>
<evidence type="ECO:0000256" key="4">
    <source>
        <dbReference type="ARBA" id="ARBA00022723"/>
    </source>
</evidence>
<dbReference type="EMBL" id="MDYQ01000299">
    <property type="protein sequence ID" value="PRP76824.1"/>
    <property type="molecule type" value="Genomic_DNA"/>
</dbReference>
<dbReference type="Pfam" id="PF01328">
    <property type="entry name" value="Peroxidase_2"/>
    <property type="match status" value="1"/>
</dbReference>
<dbReference type="InterPro" id="IPR000028">
    <property type="entry name" value="Chloroperoxidase"/>
</dbReference>
<keyword evidence="10" id="KW-1185">Reference proteome</keyword>
<evidence type="ECO:0000256" key="5">
    <source>
        <dbReference type="ARBA" id="ARBA00023002"/>
    </source>
</evidence>
<dbReference type="OrthoDB" id="407298at2759"/>
<comment type="similarity">
    <text evidence="7">Belongs to the chloroperoxidase family.</text>
</comment>
<gene>
    <name evidence="9" type="ORF">PROFUN_14864</name>
</gene>
<evidence type="ECO:0000313" key="10">
    <source>
        <dbReference type="Proteomes" id="UP000241769"/>
    </source>
</evidence>
<dbReference type="PANTHER" id="PTHR33577">
    <property type="entry name" value="STERIGMATOCYSTIN BIOSYNTHESIS PEROXIDASE STCC-RELATED"/>
    <property type="match status" value="1"/>
</dbReference>
<comment type="cofactor">
    <cofactor evidence="1">
        <name>heme b</name>
        <dbReference type="ChEBI" id="CHEBI:60344"/>
    </cofactor>
</comment>
<keyword evidence="6" id="KW-0408">Iron</keyword>
<dbReference type="GO" id="GO:0046872">
    <property type="term" value="F:metal ion binding"/>
    <property type="evidence" value="ECO:0007669"/>
    <property type="project" value="UniProtKB-KW"/>
</dbReference>
<dbReference type="PANTHER" id="PTHR33577:SF18">
    <property type="entry name" value="HEME HALOPEROXIDASE FAMILY PROFILE DOMAIN-CONTAINING PROTEIN"/>
    <property type="match status" value="1"/>
</dbReference>
<dbReference type="InterPro" id="IPR036851">
    <property type="entry name" value="Chloroperoxidase-like_sf"/>
</dbReference>
<sequence>MNLLKCGLCVTLLLIQEHQSALTFALSLSSLPGFCTSRSRTDATAKQFTREPDVPFTVALLLLFSVAAVLALPPPDSATVPWLFDFSWFAPKWNVQFQKPPTTLPAEFAWQEPNLSTQSRSPCPMLNSLANHGMLPRDGRNITADMFADALKKYLNVQWAFWWVVADTAIKAVKPGATAIDLHDLALHNGIQHDAALTRNDMGQGEFYTRVNMTLVKQLTQMNNGGPVSYLEMARLRRLREGQSEAWNSNYTLPGQDSHSVATNKWFLAIDQAAVPLLVLSDNVPYKKENTGVVPIDRLSTFFQFERLPYENGWVPSQYELSGSQIFDGIKKVVKLYQEGPDVVESPIGLRLTDPGPYNNPAQVY</sequence>
<evidence type="ECO:0000256" key="1">
    <source>
        <dbReference type="ARBA" id="ARBA00001970"/>
    </source>
</evidence>
<protein>
    <recommendedName>
        <fullName evidence="8">Heme haloperoxidase family profile domain-containing protein</fullName>
    </recommendedName>
</protein>
<dbReference type="SUPFAM" id="SSF47571">
    <property type="entry name" value="Cloroperoxidase"/>
    <property type="match status" value="1"/>
</dbReference>
<dbReference type="Proteomes" id="UP000241769">
    <property type="component" value="Unassembled WGS sequence"/>
</dbReference>
<evidence type="ECO:0000313" key="9">
    <source>
        <dbReference type="EMBL" id="PRP76824.1"/>
    </source>
</evidence>
<keyword evidence="5" id="KW-0560">Oxidoreductase</keyword>
<dbReference type="Gene3D" id="1.10.489.10">
    <property type="entry name" value="Chloroperoxidase-like"/>
    <property type="match status" value="1"/>
</dbReference>
<dbReference type="InParanoid" id="A0A2P6MYQ1"/>
<evidence type="ECO:0000256" key="2">
    <source>
        <dbReference type="ARBA" id="ARBA00022559"/>
    </source>
</evidence>
<evidence type="ECO:0000256" key="6">
    <source>
        <dbReference type="ARBA" id="ARBA00023004"/>
    </source>
</evidence>
<feature type="domain" description="Heme haloperoxidase family profile" evidence="8">
    <location>
        <begin position="106"/>
        <end position="328"/>
    </location>
</feature>
<comment type="caution">
    <text evidence="9">The sequence shown here is derived from an EMBL/GenBank/DDBJ whole genome shotgun (WGS) entry which is preliminary data.</text>
</comment>
<keyword evidence="3" id="KW-0349">Heme</keyword>
<evidence type="ECO:0000259" key="8">
    <source>
        <dbReference type="PROSITE" id="PS51405"/>
    </source>
</evidence>
<name>A0A2P6MYQ1_9EUKA</name>
<organism evidence="9 10">
    <name type="scientific">Planoprotostelium fungivorum</name>
    <dbReference type="NCBI Taxonomy" id="1890364"/>
    <lineage>
        <taxon>Eukaryota</taxon>
        <taxon>Amoebozoa</taxon>
        <taxon>Evosea</taxon>
        <taxon>Variosea</taxon>
        <taxon>Cavosteliida</taxon>
        <taxon>Cavosteliaceae</taxon>
        <taxon>Planoprotostelium</taxon>
    </lineage>
</organism>
<dbReference type="GO" id="GO:0004601">
    <property type="term" value="F:peroxidase activity"/>
    <property type="evidence" value="ECO:0007669"/>
    <property type="project" value="UniProtKB-KW"/>
</dbReference>
<evidence type="ECO:0000256" key="7">
    <source>
        <dbReference type="ARBA" id="ARBA00025795"/>
    </source>
</evidence>
<evidence type="ECO:0000256" key="3">
    <source>
        <dbReference type="ARBA" id="ARBA00022617"/>
    </source>
</evidence>
<dbReference type="AlphaFoldDB" id="A0A2P6MYQ1"/>